<feature type="transmembrane region" description="Helical" evidence="2">
    <location>
        <begin position="15"/>
        <end position="32"/>
    </location>
</feature>
<evidence type="ECO:0000313" key="3">
    <source>
        <dbReference type="EMBL" id="OQX11300.1"/>
    </source>
</evidence>
<evidence type="ECO:0000256" key="1">
    <source>
        <dbReference type="SAM" id="MobiDB-lite"/>
    </source>
</evidence>
<dbReference type="Proteomes" id="UP000192491">
    <property type="component" value="Unassembled WGS sequence"/>
</dbReference>
<comment type="caution">
    <text evidence="3">The sequence shown here is derived from an EMBL/GenBank/DDBJ whole genome shotgun (WGS) entry which is preliminary data.</text>
</comment>
<reference evidence="3 4" key="1">
    <citation type="submission" date="2017-01" db="EMBL/GenBank/DDBJ databases">
        <title>Novel large sulfur bacteria in the metagenomes of groundwater-fed chemosynthetic microbial mats in the Lake Huron basin.</title>
        <authorList>
            <person name="Sharrar A.M."/>
            <person name="Flood B.E."/>
            <person name="Bailey J.V."/>
            <person name="Jones D.S."/>
            <person name="Biddanda B."/>
            <person name="Ruberg S.A."/>
            <person name="Marcus D.N."/>
            <person name="Dick G.J."/>
        </authorList>
    </citation>
    <scope>NUCLEOTIDE SEQUENCE [LARGE SCALE GENOMIC DNA]</scope>
    <source>
        <strain evidence="3">A8</strain>
    </source>
</reference>
<feature type="compositionally biased region" description="Polar residues" evidence="1">
    <location>
        <begin position="87"/>
        <end position="101"/>
    </location>
</feature>
<protein>
    <submittedName>
        <fullName evidence="3">Uncharacterized protein</fullName>
    </submittedName>
</protein>
<keyword evidence="2" id="KW-0812">Transmembrane</keyword>
<keyword evidence="2" id="KW-1133">Transmembrane helix</keyword>
<evidence type="ECO:0000313" key="4">
    <source>
        <dbReference type="Proteomes" id="UP000192491"/>
    </source>
</evidence>
<accession>A0A1Y1QQH2</accession>
<feature type="region of interest" description="Disordered" evidence="1">
    <location>
        <begin position="76"/>
        <end position="112"/>
    </location>
</feature>
<keyword evidence="2" id="KW-0472">Membrane</keyword>
<dbReference type="EMBL" id="MTEJ01000091">
    <property type="protein sequence ID" value="OQX11300.1"/>
    <property type="molecule type" value="Genomic_DNA"/>
</dbReference>
<evidence type="ECO:0000256" key="2">
    <source>
        <dbReference type="SAM" id="Phobius"/>
    </source>
</evidence>
<sequence length="112" mass="11748">MDNLGDWLEHLKHPMVLAGFVLFVLVGLLKMFMGSKDLSATNERILHKGMNFVFILGVLIIVGGFAYSIVNAPPAPASSAAAAPLTTGDQSPVVSGSQGDVNINFGAPPVKQ</sequence>
<proteinExistence type="predicted"/>
<feature type="transmembrane region" description="Helical" evidence="2">
    <location>
        <begin position="52"/>
        <end position="70"/>
    </location>
</feature>
<organism evidence="3 4">
    <name type="scientific">Thiothrix lacustris</name>
    <dbReference type="NCBI Taxonomy" id="525917"/>
    <lineage>
        <taxon>Bacteria</taxon>
        <taxon>Pseudomonadati</taxon>
        <taxon>Pseudomonadota</taxon>
        <taxon>Gammaproteobacteria</taxon>
        <taxon>Thiotrichales</taxon>
        <taxon>Thiotrichaceae</taxon>
        <taxon>Thiothrix</taxon>
    </lineage>
</organism>
<name>A0A1Y1QQH2_9GAMM</name>
<dbReference type="AlphaFoldDB" id="A0A1Y1QQH2"/>
<gene>
    <name evidence="3" type="ORF">BWK73_18120</name>
</gene>